<dbReference type="EMBL" id="MU970098">
    <property type="protein sequence ID" value="KAK9321439.1"/>
    <property type="molecule type" value="Genomic_DNA"/>
</dbReference>
<gene>
    <name evidence="1" type="ORF">V1517DRAFT_326359</name>
</gene>
<keyword evidence="2" id="KW-1185">Reference proteome</keyword>
<proteinExistence type="predicted"/>
<reference evidence="2" key="1">
    <citation type="journal article" date="2024" name="Front. Bioeng. Biotechnol.">
        <title>Genome-scale model development and genomic sequencing of the oleaginous clade Lipomyces.</title>
        <authorList>
            <person name="Czajka J.J."/>
            <person name="Han Y."/>
            <person name="Kim J."/>
            <person name="Mondo S.J."/>
            <person name="Hofstad B.A."/>
            <person name="Robles A."/>
            <person name="Haridas S."/>
            <person name="Riley R."/>
            <person name="LaButti K."/>
            <person name="Pangilinan J."/>
            <person name="Andreopoulos W."/>
            <person name="Lipzen A."/>
            <person name="Yan J."/>
            <person name="Wang M."/>
            <person name="Ng V."/>
            <person name="Grigoriev I.V."/>
            <person name="Spatafora J.W."/>
            <person name="Magnuson J.K."/>
            <person name="Baker S.E."/>
            <person name="Pomraning K.R."/>
        </authorList>
    </citation>
    <scope>NUCLEOTIDE SEQUENCE [LARGE SCALE GENOMIC DNA]</scope>
    <source>
        <strain evidence="2">CBS 10300</strain>
    </source>
</reference>
<sequence>MEEYERLESIATDILNLCVGKKSGIPRLSDVSLSNSVTIGEVSVRQLTPKEARIIERYKELNELNRQIFEIDLKVESNERREYSGLPVAELKHRSETAKQIADIHSTIIYGSVAPISLIRSQLQNGDHNTVVNRDQSVQIVLQLSDELSRLKTQLLQLQKENKERHGINRETTAQIISITKERRTLQKNALSNADKKRISAFKESIANTEEKIETLKPVILGIILGSGLDWATHPELRDIVLECSNNESDDESSDYEFDFSCREDDPDNLDG</sequence>
<evidence type="ECO:0000313" key="1">
    <source>
        <dbReference type="EMBL" id="KAK9321439.1"/>
    </source>
</evidence>
<organism evidence="1 2">
    <name type="scientific">Lipomyces orientalis</name>
    <dbReference type="NCBI Taxonomy" id="1233043"/>
    <lineage>
        <taxon>Eukaryota</taxon>
        <taxon>Fungi</taxon>
        <taxon>Dikarya</taxon>
        <taxon>Ascomycota</taxon>
        <taxon>Saccharomycotina</taxon>
        <taxon>Lipomycetes</taxon>
        <taxon>Lipomycetales</taxon>
        <taxon>Lipomycetaceae</taxon>
        <taxon>Lipomyces</taxon>
    </lineage>
</organism>
<dbReference type="Proteomes" id="UP001489719">
    <property type="component" value="Unassembled WGS sequence"/>
</dbReference>
<comment type="caution">
    <text evidence="1">The sequence shown here is derived from an EMBL/GenBank/DDBJ whole genome shotgun (WGS) entry which is preliminary data.</text>
</comment>
<accession>A0ACC3TJR7</accession>
<name>A0ACC3TJR7_9ASCO</name>
<evidence type="ECO:0000313" key="2">
    <source>
        <dbReference type="Proteomes" id="UP001489719"/>
    </source>
</evidence>
<protein>
    <submittedName>
        <fullName evidence="1">Uncharacterized protein</fullName>
    </submittedName>
</protein>